<sequence>MAFLDLPTHRLHYRIDGAEGAPWLTFCNSLGTDLSMWEPQVAELSRDFRILRYDRRGHGQSTTPAGRYTIDQLGGDVIALWDALGIERTHFCGLSIGGLTGQWLGLNAADRLTRLAVCATAAKIGTAESWETRIAQVREQGLKALAEGTVMRWFTEHYTDTHEEQVRAVLDTFLATSPEGYVGCCHAVGQADFRHDLAGIAMPLLAIAGDDDPVCPPADLQFIAEHVADGRFAQVPGRHICNLESPAAFTAALRDFLTA</sequence>
<dbReference type="EMBL" id="SHMC01000003">
    <property type="protein sequence ID" value="TAA25665.1"/>
    <property type="molecule type" value="Genomic_DNA"/>
</dbReference>
<organism evidence="2 3">
    <name type="scientific">Pseudoxanthomonas winnipegensis</name>
    <dbReference type="NCBI Taxonomy" id="2480810"/>
    <lineage>
        <taxon>Bacteria</taxon>
        <taxon>Pseudomonadati</taxon>
        <taxon>Pseudomonadota</taxon>
        <taxon>Gammaproteobacteria</taxon>
        <taxon>Lysobacterales</taxon>
        <taxon>Lysobacteraceae</taxon>
        <taxon>Pseudoxanthomonas</taxon>
    </lineage>
</organism>
<reference evidence="2 3" key="1">
    <citation type="submission" date="2019-02" db="EMBL/GenBank/DDBJ databases">
        <title>WGS of Pseudoxanthomonas species novum from clinical isolates.</title>
        <authorList>
            <person name="Bernier A.-M."/>
            <person name="Bernard K."/>
            <person name="Vachon A."/>
        </authorList>
    </citation>
    <scope>NUCLEOTIDE SEQUENCE [LARGE SCALE GENOMIC DNA]</scope>
    <source>
        <strain evidence="2 3">NML171200</strain>
    </source>
</reference>
<dbReference type="OrthoDB" id="9793083at2"/>
<dbReference type="RefSeq" id="WP_130551288.1">
    <property type="nucleotide sequence ID" value="NZ_SHMC01000003.1"/>
</dbReference>
<dbReference type="PANTHER" id="PTHR43433:SF5">
    <property type="entry name" value="AB HYDROLASE-1 DOMAIN-CONTAINING PROTEIN"/>
    <property type="match status" value="1"/>
</dbReference>
<dbReference type="AlphaFoldDB" id="A0A4Q8LAY1"/>
<gene>
    <name evidence="2" type="primary">pcaD</name>
    <name evidence="2" type="ORF">EA660_09470</name>
</gene>
<evidence type="ECO:0000259" key="1">
    <source>
        <dbReference type="Pfam" id="PF00561"/>
    </source>
</evidence>
<dbReference type="PANTHER" id="PTHR43433">
    <property type="entry name" value="HYDROLASE, ALPHA/BETA FOLD FAMILY PROTEIN"/>
    <property type="match status" value="1"/>
</dbReference>
<proteinExistence type="predicted"/>
<dbReference type="InterPro" id="IPR000073">
    <property type="entry name" value="AB_hydrolase_1"/>
</dbReference>
<evidence type="ECO:0000313" key="3">
    <source>
        <dbReference type="Proteomes" id="UP000292627"/>
    </source>
</evidence>
<dbReference type="Gene3D" id="3.40.50.1820">
    <property type="entry name" value="alpha/beta hydrolase"/>
    <property type="match status" value="1"/>
</dbReference>
<dbReference type="InterPro" id="IPR050471">
    <property type="entry name" value="AB_hydrolase"/>
</dbReference>
<dbReference type="GO" id="GO:0047570">
    <property type="term" value="F:3-oxoadipate enol-lactonase activity"/>
    <property type="evidence" value="ECO:0007669"/>
    <property type="project" value="UniProtKB-EC"/>
</dbReference>
<comment type="caution">
    <text evidence="2">The sequence shown here is derived from an EMBL/GenBank/DDBJ whole genome shotgun (WGS) entry which is preliminary data.</text>
</comment>
<protein>
    <submittedName>
        <fullName evidence="2">3-oxoadipate enol-lactonase</fullName>
        <ecNumber evidence="2">3.1.1.24</ecNumber>
    </submittedName>
</protein>
<keyword evidence="2" id="KW-0378">Hydrolase</keyword>
<accession>A0A4Q8LAY1</accession>
<name>A0A4Q8LAY1_9GAMM</name>
<evidence type="ECO:0000313" key="2">
    <source>
        <dbReference type="EMBL" id="TAA25665.1"/>
    </source>
</evidence>
<dbReference type="NCBIfam" id="TIGR02427">
    <property type="entry name" value="protocat_pcaD"/>
    <property type="match status" value="1"/>
</dbReference>
<feature type="domain" description="AB hydrolase-1" evidence="1">
    <location>
        <begin position="22"/>
        <end position="239"/>
    </location>
</feature>
<dbReference type="EC" id="3.1.1.24" evidence="2"/>
<dbReference type="InterPro" id="IPR026968">
    <property type="entry name" value="PcaD/CatD"/>
</dbReference>
<dbReference type="GO" id="GO:0042952">
    <property type="term" value="P:beta-ketoadipate pathway"/>
    <property type="evidence" value="ECO:0007669"/>
    <property type="project" value="InterPro"/>
</dbReference>
<dbReference type="InterPro" id="IPR029058">
    <property type="entry name" value="AB_hydrolase_fold"/>
</dbReference>
<dbReference type="Pfam" id="PF00561">
    <property type="entry name" value="Abhydrolase_1"/>
    <property type="match status" value="1"/>
</dbReference>
<dbReference type="Proteomes" id="UP000292627">
    <property type="component" value="Unassembled WGS sequence"/>
</dbReference>
<dbReference type="SUPFAM" id="SSF53474">
    <property type="entry name" value="alpha/beta-Hydrolases"/>
    <property type="match status" value="1"/>
</dbReference>